<keyword evidence="2" id="KW-1133">Transmembrane helix</keyword>
<feature type="region of interest" description="Disordered" evidence="1">
    <location>
        <begin position="1"/>
        <end position="62"/>
    </location>
</feature>
<dbReference type="InterPro" id="IPR007060">
    <property type="entry name" value="FtsL/DivIC"/>
</dbReference>
<keyword evidence="3" id="KW-0808">Transferase</keyword>
<feature type="non-terminal residue" evidence="3">
    <location>
        <position position="1"/>
    </location>
</feature>
<feature type="compositionally biased region" description="Low complexity" evidence="1">
    <location>
        <begin position="187"/>
        <end position="217"/>
    </location>
</feature>
<protein>
    <submittedName>
        <fullName evidence="3">S-adenosyl-L-methionine-dependent methyltransferase MraW</fullName>
    </submittedName>
</protein>
<keyword evidence="4" id="KW-1185">Reference proteome</keyword>
<gene>
    <name evidence="3" type="ORF">SSOG_06568</name>
</gene>
<dbReference type="HOGENOM" id="CLU_108292_0_0_11"/>
<evidence type="ECO:0000256" key="1">
    <source>
        <dbReference type="SAM" id="MobiDB-lite"/>
    </source>
</evidence>
<feature type="region of interest" description="Disordered" evidence="1">
    <location>
        <begin position="153"/>
        <end position="223"/>
    </location>
</feature>
<proteinExistence type="predicted"/>
<dbReference type="GO" id="GO:0008168">
    <property type="term" value="F:methyltransferase activity"/>
    <property type="evidence" value="ECO:0007669"/>
    <property type="project" value="UniProtKB-KW"/>
</dbReference>
<dbReference type="EMBL" id="GG657754">
    <property type="protein sequence ID" value="EFL26854.1"/>
    <property type="molecule type" value="Genomic_DNA"/>
</dbReference>
<name>D9W972_9ACTN</name>
<evidence type="ECO:0000313" key="4">
    <source>
        <dbReference type="Proteomes" id="UP000003963"/>
    </source>
</evidence>
<accession>D9W972</accession>
<feature type="compositionally biased region" description="Basic and acidic residues" evidence="1">
    <location>
        <begin position="24"/>
        <end position="33"/>
    </location>
</feature>
<evidence type="ECO:0000256" key="2">
    <source>
        <dbReference type="SAM" id="Phobius"/>
    </source>
</evidence>
<dbReference type="GO" id="GO:0032259">
    <property type="term" value="P:methylation"/>
    <property type="evidence" value="ECO:0007669"/>
    <property type="project" value="UniProtKB-KW"/>
</dbReference>
<dbReference type="Pfam" id="PF04977">
    <property type="entry name" value="DivIC"/>
    <property type="match status" value="1"/>
</dbReference>
<keyword evidence="2" id="KW-0812">Transmembrane</keyword>
<keyword evidence="3" id="KW-0489">Methyltransferase</keyword>
<dbReference type="Proteomes" id="UP000003963">
    <property type="component" value="Unassembled WGS sequence"/>
</dbReference>
<sequence>PAGRPGALSAQAQAAHPRRRAAHRGGDRREPPRRPGPLPGRGAHPRGRAMTRAPAPVSPVPGAVTARRAPFVLLVVILLGSGLIALLLLNSSLNQGSFELSKLEKQTDELSDERQSLQQEVDQLSAPGALEQRAQELGMVPGGSPAFLNPDGSVAGVPAPATGQPSVAHAPGPLPPLVLDPTPAPAPAASAAASAPAPAVLPSASPLTPAAGTGAPTTPAPGR</sequence>
<feature type="compositionally biased region" description="Pro residues" evidence="1">
    <location>
        <begin position="172"/>
        <end position="186"/>
    </location>
</feature>
<reference evidence="3 4" key="1">
    <citation type="submission" date="2009-02" db="EMBL/GenBank/DDBJ databases">
        <title>Annotation of Streptomyces hygroscopicus strain ATCC 53653.</title>
        <authorList>
            <consortium name="The Broad Institute Genome Sequencing Platform"/>
            <consortium name="Broad Institute Microbial Sequencing Center"/>
            <person name="Fischbach M."/>
            <person name="Godfrey P."/>
            <person name="Ward D."/>
            <person name="Young S."/>
            <person name="Zeng Q."/>
            <person name="Koehrsen M."/>
            <person name="Alvarado L."/>
            <person name="Berlin A.M."/>
            <person name="Bochicchio J."/>
            <person name="Borenstein D."/>
            <person name="Chapman S.B."/>
            <person name="Chen Z."/>
            <person name="Engels R."/>
            <person name="Freedman E."/>
            <person name="Gellesch M."/>
            <person name="Goldberg J."/>
            <person name="Griggs A."/>
            <person name="Gujja S."/>
            <person name="Heilman E.R."/>
            <person name="Heiman D.I."/>
            <person name="Hepburn T.A."/>
            <person name="Howarth C."/>
            <person name="Jen D."/>
            <person name="Larson L."/>
            <person name="Lewis B."/>
            <person name="Mehta T."/>
            <person name="Park D."/>
            <person name="Pearson M."/>
            <person name="Richards J."/>
            <person name="Roberts A."/>
            <person name="Saif S."/>
            <person name="Shea T.D."/>
            <person name="Shenoy N."/>
            <person name="Sisk P."/>
            <person name="Stolte C."/>
            <person name="Sykes S.N."/>
            <person name="Thomson T."/>
            <person name="Walk T."/>
            <person name="White J."/>
            <person name="Yandava C."/>
            <person name="Straight P."/>
            <person name="Clardy J."/>
            <person name="Hung D."/>
            <person name="Kolter R."/>
            <person name="Mekalanos J."/>
            <person name="Walker S."/>
            <person name="Walsh C.T."/>
            <person name="Wieland-Brown L.C."/>
            <person name="Haas B."/>
            <person name="Nusbaum C."/>
            <person name="Birren B."/>
        </authorList>
    </citation>
    <scope>NUCLEOTIDE SEQUENCE [LARGE SCALE GENOMIC DNA]</scope>
    <source>
        <strain evidence="3 4">ATCC 53653</strain>
    </source>
</reference>
<dbReference type="STRING" id="457427.SSOG_06568"/>
<evidence type="ECO:0000313" key="3">
    <source>
        <dbReference type="EMBL" id="EFL26854.1"/>
    </source>
</evidence>
<organism evidence="3 4">
    <name type="scientific">Streptomyces himastatinicus ATCC 53653</name>
    <dbReference type="NCBI Taxonomy" id="457427"/>
    <lineage>
        <taxon>Bacteria</taxon>
        <taxon>Bacillati</taxon>
        <taxon>Actinomycetota</taxon>
        <taxon>Actinomycetes</taxon>
        <taxon>Kitasatosporales</taxon>
        <taxon>Streptomycetaceae</taxon>
        <taxon>Streptomyces</taxon>
        <taxon>Streptomyces violaceusniger group</taxon>
    </lineage>
</organism>
<feature type="transmembrane region" description="Helical" evidence="2">
    <location>
        <begin position="69"/>
        <end position="89"/>
    </location>
</feature>
<dbReference type="AlphaFoldDB" id="D9W972"/>
<keyword evidence="2" id="KW-0472">Membrane</keyword>